<dbReference type="EMBL" id="FNDE01000008">
    <property type="protein sequence ID" value="SDH00267.1"/>
    <property type="molecule type" value="Genomic_DNA"/>
</dbReference>
<organism evidence="2 3">
    <name type="scientific">Aneurinibacillus thermoaerophilus</name>
    <dbReference type="NCBI Taxonomy" id="143495"/>
    <lineage>
        <taxon>Bacteria</taxon>
        <taxon>Bacillati</taxon>
        <taxon>Bacillota</taxon>
        <taxon>Bacilli</taxon>
        <taxon>Bacillales</taxon>
        <taxon>Paenibacillaceae</taxon>
        <taxon>Aneurinibacillus group</taxon>
        <taxon>Aneurinibacillus</taxon>
    </lineage>
</organism>
<dbReference type="EMBL" id="CP080764">
    <property type="protein sequence ID" value="QYY44259.1"/>
    <property type="molecule type" value="Genomic_DNA"/>
</dbReference>
<protein>
    <submittedName>
        <fullName evidence="2">5-methylcytosine-specific restriction enzyme subunit McrC</fullName>
    </submittedName>
    <submittedName>
        <fullName evidence="1">McrC family protein</fullName>
    </submittedName>
</protein>
<proteinExistence type="predicted"/>
<dbReference type="Gene3D" id="3.90.320.10">
    <property type="match status" value="1"/>
</dbReference>
<evidence type="ECO:0000313" key="3">
    <source>
        <dbReference type="Proteomes" id="UP000198956"/>
    </source>
</evidence>
<keyword evidence="4" id="KW-1185">Reference proteome</keyword>
<dbReference type="GeneID" id="97141469"/>
<dbReference type="Proteomes" id="UP000826616">
    <property type="component" value="Chromosome"/>
</dbReference>
<sequence length="410" mass="48051">MREYKRQYILREHETLEGVELASASAEMLRREFSYALTLRPSVRGGWELKAGSHIGRIELKDASIRIQPKLPADIVWEWLARAYDIRSLRFYQDRSGFTEKPGDLEWLVKLFIAECRDIVRRGLCRGYVSRTEKLGGVRGQLAVPETLRLWSKQEYRFGCTYDEHTERVPENGAIYAALYDMERRSYHDASIRREIKELMRLFVAGRESEEQRGRPRSARERLVEVERIPITRLNRHYADALSLLRLYWRAAGLSMHAGHVYCESFVLDMNELFERYIARLLSEELRPHGIKVRIQTRHWLGEGGRLVVIPDILLQDTIGREIVLDTKYTERARGYAEHPHVYQMLAYMTARRADTGILLYASGPECVDRIRNTGQTIYRWSLGLDVPLAVSEHEQHTKRIIARILRLFY</sequence>
<reference evidence="1 4" key="2">
    <citation type="submission" date="2021-08" db="EMBL/GenBank/DDBJ databases">
        <title>Complete genome sequence of the strain Aneurinibacillus thermoaerophilus CCM 8960.</title>
        <authorList>
            <person name="Musilova J."/>
            <person name="Kourilova X."/>
            <person name="Pernicova I."/>
            <person name="Bezdicek M."/>
            <person name="Lengerova M."/>
            <person name="Obruca S."/>
            <person name="Sedlar K."/>
        </authorList>
    </citation>
    <scope>NUCLEOTIDE SEQUENCE [LARGE SCALE GENOMIC DNA]</scope>
    <source>
        <strain evidence="1 4">CCM 8960</strain>
    </source>
</reference>
<evidence type="ECO:0000313" key="2">
    <source>
        <dbReference type="EMBL" id="SDH00267.1"/>
    </source>
</evidence>
<name>A0A1G7YV37_ANETH</name>
<dbReference type="AlphaFoldDB" id="A0A1G7YV37"/>
<evidence type="ECO:0000313" key="4">
    <source>
        <dbReference type="Proteomes" id="UP000826616"/>
    </source>
</evidence>
<accession>A0A1G7YV37</accession>
<dbReference type="InterPro" id="IPR019292">
    <property type="entry name" value="McrC"/>
</dbReference>
<dbReference type="RefSeq" id="WP_091260193.1">
    <property type="nucleotide sequence ID" value="NZ_CP080764.1"/>
</dbReference>
<dbReference type="InterPro" id="IPR011604">
    <property type="entry name" value="PDDEXK-like_dom_sf"/>
</dbReference>
<dbReference type="PANTHER" id="PTHR38733:SF1">
    <property type="entry name" value="TYPE IV METHYL-DIRECTED RESTRICTION ENZYME ECOKMCRBC"/>
    <property type="match status" value="1"/>
</dbReference>
<reference evidence="2 3" key="1">
    <citation type="submission" date="2016-10" db="EMBL/GenBank/DDBJ databases">
        <authorList>
            <person name="de Groot N.N."/>
        </authorList>
    </citation>
    <scope>NUCLEOTIDE SEQUENCE [LARGE SCALE GENOMIC DNA]</scope>
    <source>
        <strain evidence="2 3">L 420-91</strain>
    </source>
</reference>
<gene>
    <name evidence="1" type="ORF">K3F53_08815</name>
    <name evidence="2" type="ORF">SAMN04489735_10089</name>
</gene>
<dbReference type="PANTHER" id="PTHR38733">
    <property type="entry name" value="PROTEIN MCRC"/>
    <property type="match status" value="1"/>
</dbReference>
<dbReference type="Proteomes" id="UP000198956">
    <property type="component" value="Unassembled WGS sequence"/>
</dbReference>
<dbReference type="Pfam" id="PF10117">
    <property type="entry name" value="McrBC"/>
    <property type="match status" value="1"/>
</dbReference>
<evidence type="ECO:0000313" key="1">
    <source>
        <dbReference type="EMBL" id="QYY44259.1"/>
    </source>
</evidence>
<dbReference type="OrthoDB" id="9786961at2"/>